<dbReference type="Proteomes" id="UP000320431">
    <property type="component" value="Unassembled WGS sequence"/>
</dbReference>
<dbReference type="InterPro" id="IPR052028">
    <property type="entry name" value="HipA_Ser/Thr_kinase"/>
</dbReference>
<comment type="caution">
    <text evidence="6">The sequence shown here is derived from an EMBL/GenBank/DDBJ whole genome shotgun (WGS) entry which is preliminary data.</text>
</comment>
<dbReference type="EMBL" id="VICD02000177">
    <property type="protein sequence ID" value="KAB8185244.1"/>
    <property type="molecule type" value="Genomic_DNA"/>
</dbReference>
<protein>
    <submittedName>
        <fullName evidence="6">Type II toxin-antitoxin system HipA family toxin</fullName>
    </submittedName>
</protein>
<gene>
    <name evidence="6" type="ORF">FKV24_010760</name>
</gene>
<evidence type="ECO:0000259" key="4">
    <source>
        <dbReference type="Pfam" id="PF07804"/>
    </source>
</evidence>
<dbReference type="PANTHER" id="PTHR37419:SF1">
    <property type="entry name" value="SERINE_THREONINE-PROTEIN KINASE TOXIN HIPA"/>
    <property type="match status" value="1"/>
</dbReference>
<dbReference type="Gene3D" id="1.10.1070.20">
    <property type="match status" value="1"/>
</dbReference>
<evidence type="ECO:0000259" key="5">
    <source>
        <dbReference type="Pfam" id="PF13657"/>
    </source>
</evidence>
<comment type="similarity">
    <text evidence="1">Belongs to the HipA Ser/Thr kinase family.</text>
</comment>
<name>A0A508ANS9_9GAMM</name>
<evidence type="ECO:0000313" key="7">
    <source>
        <dbReference type="Proteomes" id="UP000320431"/>
    </source>
</evidence>
<dbReference type="InterPro" id="IPR017508">
    <property type="entry name" value="HipA_N1"/>
</dbReference>
<dbReference type="AlphaFoldDB" id="A0A508ANS9"/>
<organism evidence="6 7">
    <name type="scientific">Marilutibacter maris</name>
    <dbReference type="NCBI Taxonomy" id="1605891"/>
    <lineage>
        <taxon>Bacteria</taxon>
        <taxon>Pseudomonadati</taxon>
        <taxon>Pseudomonadota</taxon>
        <taxon>Gammaproteobacteria</taxon>
        <taxon>Lysobacterales</taxon>
        <taxon>Lysobacteraceae</taxon>
        <taxon>Marilutibacter</taxon>
    </lineage>
</organism>
<proteinExistence type="inferred from homology"/>
<evidence type="ECO:0000313" key="6">
    <source>
        <dbReference type="EMBL" id="KAB8185244.1"/>
    </source>
</evidence>
<accession>A0A508ANS9</accession>
<feature type="domain" description="HipA N-terminal subdomain 1" evidence="5">
    <location>
        <begin position="16"/>
        <end position="117"/>
    </location>
</feature>
<evidence type="ECO:0000256" key="1">
    <source>
        <dbReference type="ARBA" id="ARBA00010164"/>
    </source>
</evidence>
<dbReference type="GO" id="GO:0005829">
    <property type="term" value="C:cytosol"/>
    <property type="evidence" value="ECO:0007669"/>
    <property type="project" value="TreeGrafter"/>
</dbReference>
<reference evidence="6 7" key="1">
    <citation type="submission" date="2019-10" db="EMBL/GenBank/DDBJ databases">
        <title>Lysobacter alkalisoli sp. nov., isolated from saline-alkaline soil.</title>
        <authorList>
            <person name="Sun J.-Q."/>
        </authorList>
    </citation>
    <scope>NUCLEOTIDE SEQUENCE [LARGE SCALE GENOMIC DNA]</scope>
    <source>
        <strain evidence="6 7">KCTC 42381</strain>
    </source>
</reference>
<dbReference type="Pfam" id="PF07804">
    <property type="entry name" value="HipA_C"/>
    <property type="match status" value="1"/>
</dbReference>
<sequence>MSGPTMSATAMGGHLEVELFDRPVGELAIAGPLHSPEDWTFGYRADYLGSNTPVALSVSLPTGDTPHAGAVVRNWFCNLLPEGTVREAIATRLRIADRDDFALLAAIGGECAGAVSLRVPGAAPARLQDGETDLETLLYLQGDDVGEGAWALVGTPLRLSLAGAQDKIAVIAEPDGRLRLPHPGEPSTHILKPDSRRFRGLRDLEALGLALARAVGLDAAHAVPVEVAGRPALLIERYDRRTDTDGRTRRLHQEDFCQALGYPGELKYQIQGGPDLATCSQLIRRLALGPGAVQGLLDWVAFNALIGNADAHAKNLALLCDRDGRRRLAPFYDLVPTLVLPESLIERTPALRIGQAARIDRIDGDDWLAFAGEAGYAPRYVLNRVAALADATLEQLEDTAHRLVEQGGDEARLRRAINAIAGNARKLRDAL</sequence>
<dbReference type="NCBIfam" id="TIGR03071">
    <property type="entry name" value="couple_hipA"/>
    <property type="match status" value="1"/>
</dbReference>
<keyword evidence="2" id="KW-0808">Transferase</keyword>
<dbReference type="InterPro" id="IPR012893">
    <property type="entry name" value="HipA-like_C"/>
</dbReference>
<dbReference type="Pfam" id="PF13657">
    <property type="entry name" value="Couple_hipA"/>
    <property type="match status" value="1"/>
</dbReference>
<keyword evidence="3" id="KW-0418">Kinase</keyword>
<feature type="domain" description="HipA-like C-terminal" evidence="4">
    <location>
        <begin position="159"/>
        <end position="393"/>
    </location>
</feature>
<evidence type="ECO:0000256" key="2">
    <source>
        <dbReference type="ARBA" id="ARBA00022679"/>
    </source>
</evidence>
<dbReference type="PANTHER" id="PTHR37419">
    <property type="entry name" value="SERINE/THREONINE-PROTEIN KINASE TOXIN HIPA"/>
    <property type="match status" value="1"/>
</dbReference>
<evidence type="ECO:0000256" key="3">
    <source>
        <dbReference type="ARBA" id="ARBA00022777"/>
    </source>
</evidence>
<dbReference type="GO" id="GO:0004674">
    <property type="term" value="F:protein serine/threonine kinase activity"/>
    <property type="evidence" value="ECO:0007669"/>
    <property type="project" value="TreeGrafter"/>
</dbReference>
<dbReference type="CDD" id="cd17793">
    <property type="entry name" value="HipA"/>
    <property type="match status" value="1"/>
</dbReference>